<feature type="domain" description="Peptidase S1" evidence="7">
    <location>
        <begin position="31"/>
        <end position="275"/>
    </location>
</feature>
<keyword evidence="4" id="KW-1015">Disulfide bond</keyword>
<dbReference type="PROSITE" id="PS00134">
    <property type="entry name" value="TRYPSIN_HIS"/>
    <property type="match status" value="1"/>
</dbReference>
<dbReference type="Proteomes" id="UP000225706">
    <property type="component" value="Unassembled WGS sequence"/>
</dbReference>
<dbReference type="EMBL" id="LSMT01000062">
    <property type="protein sequence ID" value="PFX29692.1"/>
    <property type="molecule type" value="Genomic_DNA"/>
</dbReference>
<keyword evidence="3 5" id="KW-0720">Serine protease</keyword>
<dbReference type="PROSITE" id="PS00135">
    <property type="entry name" value="TRYPSIN_SER"/>
    <property type="match status" value="1"/>
</dbReference>
<dbReference type="InterPro" id="IPR033116">
    <property type="entry name" value="TRYPSIN_SER"/>
</dbReference>
<dbReference type="SUPFAM" id="SSF50494">
    <property type="entry name" value="Trypsin-like serine proteases"/>
    <property type="match status" value="1"/>
</dbReference>
<keyword evidence="2 5" id="KW-0378">Hydrolase</keyword>
<feature type="chain" id="PRO_5012563949" evidence="6">
    <location>
        <begin position="20"/>
        <end position="284"/>
    </location>
</feature>
<dbReference type="InterPro" id="IPR018114">
    <property type="entry name" value="TRYPSIN_HIS"/>
</dbReference>
<evidence type="ECO:0000256" key="3">
    <source>
        <dbReference type="ARBA" id="ARBA00022825"/>
    </source>
</evidence>
<evidence type="ECO:0000259" key="7">
    <source>
        <dbReference type="PROSITE" id="PS50240"/>
    </source>
</evidence>
<name>A0A2B4SMF4_STYPI</name>
<accession>A0A2B4SMF4</accession>
<dbReference type="PANTHER" id="PTHR24252:SF7">
    <property type="entry name" value="HYALIN"/>
    <property type="match status" value="1"/>
</dbReference>
<dbReference type="OrthoDB" id="5987491at2759"/>
<evidence type="ECO:0000256" key="5">
    <source>
        <dbReference type="RuleBase" id="RU363034"/>
    </source>
</evidence>
<gene>
    <name evidence="8" type="ORF">AWC38_SpisGene5576</name>
</gene>
<keyword evidence="6" id="KW-0732">Signal</keyword>
<dbReference type="SMART" id="SM00020">
    <property type="entry name" value="Tryp_SPc"/>
    <property type="match status" value="1"/>
</dbReference>
<dbReference type="FunFam" id="2.40.10.10:FF:000003">
    <property type="entry name" value="Transmembrane serine protease 3"/>
    <property type="match status" value="1"/>
</dbReference>
<dbReference type="PRINTS" id="PR00722">
    <property type="entry name" value="CHYMOTRYPSIN"/>
</dbReference>
<comment type="caution">
    <text evidence="8">The sequence shown here is derived from an EMBL/GenBank/DDBJ whole genome shotgun (WGS) entry which is preliminary data.</text>
</comment>
<evidence type="ECO:0000313" key="8">
    <source>
        <dbReference type="EMBL" id="PFX29692.1"/>
    </source>
</evidence>
<dbReference type="GO" id="GO:0006508">
    <property type="term" value="P:proteolysis"/>
    <property type="evidence" value="ECO:0007669"/>
    <property type="project" value="UniProtKB-KW"/>
</dbReference>
<dbReference type="GO" id="GO:0004252">
    <property type="term" value="F:serine-type endopeptidase activity"/>
    <property type="evidence" value="ECO:0007669"/>
    <property type="project" value="InterPro"/>
</dbReference>
<sequence>MKFRLQVVVAAFFVHLALSQECGKRHFLSRVVGGEDAPKHSWPWQVSLRIPGREGNPVHICGGSLIGNEWVVTAAHCVVDQCDRPRDPAQLTVVLGAHERLGTTDVQQSIKVKALFPHEGFSMQHLANDIALLHLSTTAKMSDKVNPVCLPDQGSRIPAGYPCYITGWGRTEGGGKVADILQQAILPVQSHDNCSKVNDDLGPIDETSMICGGSGKPEQAGGCQGDSGGPYVCAEYGKWVLRGAVSWGHGLCKTEYFSVFARISSFRDWIDAKIESDGMGSGMD</sequence>
<keyword evidence="1 5" id="KW-0645">Protease</keyword>
<proteinExistence type="predicted"/>
<dbReference type="STRING" id="50429.A0A2B4SMF4"/>
<organism evidence="8 9">
    <name type="scientific">Stylophora pistillata</name>
    <name type="common">Smooth cauliflower coral</name>
    <dbReference type="NCBI Taxonomy" id="50429"/>
    <lineage>
        <taxon>Eukaryota</taxon>
        <taxon>Metazoa</taxon>
        <taxon>Cnidaria</taxon>
        <taxon>Anthozoa</taxon>
        <taxon>Hexacorallia</taxon>
        <taxon>Scleractinia</taxon>
        <taxon>Astrocoeniina</taxon>
        <taxon>Pocilloporidae</taxon>
        <taxon>Stylophora</taxon>
    </lineage>
</organism>
<evidence type="ECO:0000256" key="6">
    <source>
        <dbReference type="SAM" id="SignalP"/>
    </source>
</evidence>
<dbReference type="InterPro" id="IPR001254">
    <property type="entry name" value="Trypsin_dom"/>
</dbReference>
<dbReference type="PANTHER" id="PTHR24252">
    <property type="entry name" value="ACROSIN-RELATED"/>
    <property type="match status" value="1"/>
</dbReference>
<dbReference type="InterPro" id="IPR043504">
    <property type="entry name" value="Peptidase_S1_PA_chymotrypsin"/>
</dbReference>
<reference evidence="9" key="1">
    <citation type="journal article" date="2017" name="bioRxiv">
        <title>Comparative analysis of the genomes of Stylophora pistillata and Acropora digitifera provides evidence for extensive differences between species of corals.</title>
        <authorList>
            <person name="Voolstra C.R."/>
            <person name="Li Y."/>
            <person name="Liew Y.J."/>
            <person name="Baumgarten S."/>
            <person name="Zoccola D."/>
            <person name="Flot J.-F."/>
            <person name="Tambutte S."/>
            <person name="Allemand D."/>
            <person name="Aranda M."/>
        </authorList>
    </citation>
    <scope>NUCLEOTIDE SEQUENCE [LARGE SCALE GENOMIC DNA]</scope>
</reference>
<keyword evidence="9" id="KW-1185">Reference proteome</keyword>
<dbReference type="InterPro" id="IPR009003">
    <property type="entry name" value="Peptidase_S1_PA"/>
</dbReference>
<dbReference type="InterPro" id="IPR001314">
    <property type="entry name" value="Peptidase_S1A"/>
</dbReference>
<dbReference type="PROSITE" id="PS50240">
    <property type="entry name" value="TRYPSIN_DOM"/>
    <property type="match status" value="1"/>
</dbReference>
<feature type="signal peptide" evidence="6">
    <location>
        <begin position="1"/>
        <end position="19"/>
    </location>
</feature>
<dbReference type="Pfam" id="PF00089">
    <property type="entry name" value="Trypsin"/>
    <property type="match status" value="1"/>
</dbReference>
<evidence type="ECO:0000256" key="2">
    <source>
        <dbReference type="ARBA" id="ARBA00022801"/>
    </source>
</evidence>
<dbReference type="Gene3D" id="2.40.10.10">
    <property type="entry name" value="Trypsin-like serine proteases"/>
    <property type="match status" value="1"/>
</dbReference>
<evidence type="ECO:0000256" key="4">
    <source>
        <dbReference type="ARBA" id="ARBA00023157"/>
    </source>
</evidence>
<dbReference type="CDD" id="cd00190">
    <property type="entry name" value="Tryp_SPc"/>
    <property type="match status" value="1"/>
</dbReference>
<dbReference type="AlphaFoldDB" id="A0A2B4SMF4"/>
<evidence type="ECO:0000313" key="9">
    <source>
        <dbReference type="Proteomes" id="UP000225706"/>
    </source>
</evidence>
<evidence type="ECO:0000256" key="1">
    <source>
        <dbReference type="ARBA" id="ARBA00022670"/>
    </source>
</evidence>
<protein>
    <submittedName>
        <fullName evidence="8">Chymotrypsinogen B</fullName>
    </submittedName>
</protein>